<protein>
    <submittedName>
        <fullName evidence="10">Transcriptional regulatory protein QseB</fullName>
    </submittedName>
</protein>
<sequence>MRILLVEDDAEICANLYEYLTARGHHVDAAPNGLVALHLATSAPFDAVVLDLGLPGMDGLTLAQRLRRDARLSTPILMLTARDTLDDKLAGFDAGADDYLVKPYAMKEVEARLLALAKRAQGRVVDERMRLGGIEYDPGSGELRWEGRPVALPPKAMRLLVAMLGRPGQLFSRAELEVLIWGEEQETSDALRTQIAQLRRVLTRADGRCPLLTVHGRGYRLADPDA</sequence>
<evidence type="ECO:0000256" key="7">
    <source>
        <dbReference type="PROSITE-ProRule" id="PRU01091"/>
    </source>
</evidence>
<dbReference type="InterPro" id="IPR039420">
    <property type="entry name" value="WalR-like"/>
</dbReference>
<keyword evidence="4 7" id="KW-0238">DNA-binding</keyword>
<dbReference type="InterPro" id="IPR001867">
    <property type="entry name" value="OmpR/PhoB-type_DNA-bd"/>
</dbReference>
<dbReference type="PANTHER" id="PTHR48111:SF22">
    <property type="entry name" value="REGULATOR OF RPOS"/>
    <property type="match status" value="1"/>
</dbReference>
<evidence type="ECO:0000256" key="6">
    <source>
        <dbReference type="PROSITE-ProRule" id="PRU00169"/>
    </source>
</evidence>
<dbReference type="InterPro" id="IPR016032">
    <property type="entry name" value="Sig_transdc_resp-reg_C-effctor"/>
</dbReference>
<dbReference type="PROSITE" id="PS50110">
    <property type="entry name" value="RESPONSE_REGULATORY"/>
    <property type="match status" value="1"/>
</dbReference>
<dbReference type="PANTHER" id="PTHR48111">
    <property type="entry name" value="REGULATOR OF RPOS"/>
    <property type="match status" value="1"/>
</dbReference>
<accession>A0ABN7YT40</accession>
<dbReference type="InterPro" id="IPR001789">
    <property type="entry name" value="Sig_transdc_resp-reg_receiver"/>
</dbReference>
<evidence type="ECO:0000256" key="1">
    <source>
        <dbReference type="ARBA" id="ARBA00022553"/>
    </source>
</evidence>
<dbReference type="RefSeq" id="WP_222202531.1">
    <property type="nucleotide sequence ID" value="NZ_CAJZAH010000002.1"/>
</dbReference>
<keyword evidence="11" id="KW-1185">Reference proteome</keyword>
<evidence type="ECO:0000313" key="11">
    <source>
        <dbReference type="Proteomes" id="UP000721236"/>
    </source>
</evidence>
<evidence type="ECO:0000256" key="4">
    <source>
        <dbReference type="ARBA" id="ARBA00023125"/>
    </source>
</evidence>
<dbReference type="Proteomes" id="UP000721236">
    <property type="component" value="Unassembled WGS sequence"/>
</dbReference>
<keyword evidence="2" id="KW-0902">Two-component regulatory system</keyword>
<dbReference type="Pfam" id="PF00072">
    <property type="entry name" value="Response_reg"/>
    <property type="match status" value="1"/>
</dbReference>
<organism evidence="10 11">
    <name type="scientific">Cupriavidus respiraculi</name>
    <dbReference type="NCBI Taxonomy" id="195930"/>
    <lineage>
        <taxon>Bacteria</taxon>
        <taxon>Pseudomonadati</taxon>
        <taxon>Pseudomonadota</taxon>
        <taxon>Betaproteobacteria</taxon>
        <taxon>Burkholderiales</taxon>
        <taxon>Burkholderiaceae</taxon>
        <taxon>Cupriavidus</taxon>
    </lineage>
</organism>
<dbReference type="Pfam" id="PF00486">
    <property type="entry name" value="Trans_reg_C"/>
    <property type="match status" value="1"/>
</dbReference>
<dbReference type="Gene3D" id="1.10.10.10">
    <property type="entry name" value="Winged helix-like DNA-binding domain superfamily/Winged helix DNA-binding domain"/>
    <property type="match status" value="1"/>
</dbReference>
<dbReference type="Gene3D" id="6.10.250.690">
    <property type="match status" value="1"/>
</dbReference>
<feature type="domain" description="OmpR/PhoB-type" evidence="9">
    <location>
        <begin position="126"/>
        <end position="223"/>
    </location>
</feature>
<evidence type="ECO:0000259" key="8">
    <source>
        <dbReference type="PROSITE" id="PS50110"/>
    </source>
</evidence>
<evidence type="ECO:0000256" key="5">
    <source>
        <dbReference type="ARBA" id="ARBA00023163"/>
    </source>
</evidence>
<reference evidence="10 11" key="1">
    <citation type="submission" date="2021-08" db="EMBL/GenBank/DDBJ databases">
        <authorList>
            <person name="Peeters C."/>
        </authorList>
    </citation>
    <scope>NUCLEOTIDE SEQUENCE [LARGE SCALE GENOMIC DNA]</scope>
    <source>
        <strain evidence="10 11">LMG 21510</strain>
    </source>
</reference>
<dbReference type="InterPro" id="IPR011006">
    <property type="entry name" value="CheY-like_superfamily"/>
</dbReference>
<dbReference type="SMART" id="SM00862">
    <property type="entry name" value="Trans_reg_C"/>
    <property type="match status" value="1"/>
</dbReference>
<dbReference type="EMBL" id="CAJZAH010000002">
    <property type="protein sequence ID" value="CAG9175470.1"/>
    <property type="molecule type" value="Genomic_DNA"/>
</dbReference>
<dbReference type="PROSITE" id="PS51755">
    <property type="entry name" value="OMPR_PHOB"/>
    <property type="match status" value="1"/>
</dbReference>
<dbReference type="InterPro" id="IPR036388">
    <property type="entry name" value="WH-like_DNA-bd_sf"/>
</dbReference>
<dbReference type="SUPFAM" id="SSF52172">
    <property type="entry name" value="CheY-like"/>
    <property type="match status" value="1"/>
</dbReference>
<keyword evidence="1 6" id="KW-0597">Phosphoprotein</keyword>
<evidence type="ECO:0000256" key="3">
    <source>
        <dbReference type="ARBA" id="ARBA00023015"/>
    </source>
</evidence>
<feature type="domain" description="Response regulatory" evidence="8">
    <location>
        <begin position="2"/>
        <end position="117"/>
    </location>
</feature>
<dbReference type="Gene3D" id="3.40.50.2300">
    <property type="match status" value="1"/>
</dbReference>
<evidence type="ECO:0000313" key="10">
    <source>
        <dbReference type="EMBL" id="CAG9175470.1"/>
    </source>
</evidence>
<comment type="caution">
    <text evidence="10">The sequence shown here is derived from an EMBL/GenBank/DDBJ whole genome shotgun (WGS) entry which is preliminary data.</text>
</comment>
<evidence type="ECO:0000259" key="9">
    <source>
        <dbReference type="PROSITE" id="PS51755"/>
    </source>
</evidence>
<dbReference type="SMART" id="SM00448">
    <property type="entry name" value="REC"/>
    <property type="match status" value="1"/>
</dbReference>
<name>A0ABN7YT40_9BURK</name>
<gene>
    <name evidence="10" type="primary">qseB_4</name>
    <name evidence="10" type="ORF">LMG21510_02878</name>
</gene>
<dbReference type="CDD" id="cd00383">
    <property type="entry name" value="trans_reg_C"/>
    <property type="match status" value="1"/>
</dbReference>
<dbReference type="SUPFAM" id="SSF46894">
    <property type="entry name" value="C-terminal effector domain of the bipartite response regulators"/>
    <property type="match status" value="1"/>
</dbReference>
<feature type="DNA-binding region" description="OmpR/PhoB-type" evidence="7">
    <location>
        <begin position="126"/>
        <end position="223"/>
    </location>
</feature>
<keyword evidence="5" id="KW-0804">Transcription</keyword>
<evidence type="ECO:0000256" key="2">
    <source>
        <dbReference type="ARBA" id="ARBA00023012"/>
    </source>
</evidence>
<keyword evidence="3" id="KW-0805">Transcription regulation</keyword>
<proteinExistence type="predicted"/>
<feature type="modified residue" description="4-aspartylphosphate" evidence="6">
    <location>
        <position position="51"/>
    </location>
</feature>